<name>A0AAD6SL64_9AGAR</name>
<sequence>MVARLRQSLISPGSLHKVSYIKKYWDEPLQKEAMKNLEKTFKERHFEQEQTAASRQTTVSEKAELPSALRRTVSFTPDDPTEEVGSNHADPSRPWRDEFQLYINMREAVPAGMSSIAWWGVRLIDYTLGSIWE</sequence>
<evidence type="ECO:0000256" key="1">
    <source>
        <dbReference type="SAM" id="MobiDB-lite"/>
    </source>
</evidence>
<keyword evidence="3" id="KW-1185">Reference proteome</keyword>
<reference evidence="2" key="1">
    <citation type="submission" date="2023-03" db="EMBL/GenBank/DDBJ databases">
        <title>Massive genome expansion in bonnet fungi (Mycena s.s.) driven by repeated elements and novel gene families across ecological guilds.</title>
        <authorList>
            <consortium name="Lawrence Berkeley National Laboratory"/>
            <person name="Harder C.B."/>
            <person name="Miyauchi S."/>
            <person name="Viragh M."/>
            <person name="Kuo A."/>
            <person name="Thoen E."/>
            <person name="Andreopoulos B."/>
            <person name="Lu D."/>
            <person name="Skrede I."/>
            <person name="Drula E."/>
            <person name="Henrissat B."/>
            <person name="Morin E."/>
            <person name="Kohler A."/>
            <person name="Barry K."/>
            <person name="LaButti K."/>
            <person name="Morin E."/>
            <person name="Salamov A."/>
            <person name="Lipzen A."/>
            <person name="Mereny Z."/>
            <person name="Hegedus B."/>
            <person name="Baldrian P."/>
            <person name="Stursova M."/>
            <person name="Weitz H."/>
            <person name="Taylor A."/>
            <person name="Grigoriev I.V."/>
            <person name="Nagy L.G."/>
            <person name="Martin F."/>
            <person name="Kauserud H."/>
        </authorList>
    </citation>
    <scope>NUCLEOTIDE SEQUENCE</scope>
    <source>
        <strain evidence="2">CBHHK200</strain>
    </source>
</reference>
<dbReference type="Proteomes" id="UP001218188">
    <property type="component" value="Unassembled WGS sequence"/>
</dbReference>
<feature type="region of interest" description="Disordered" evidence="1">
    <location>
        <begin position="69"/>
        <end position="93"/>
    </location>
</feature>
<dbReference type="AlphaFoldDB" id="A0AAD6SL64"/>
<evidence type="ECO:0000313" key="3">
    <source>
        <dbReference type="Proteomes" id="UP001218188"/>
    </source>
</evidence>
<organism evidence="2 3">
    <name type="scientific">Mycena alexandri</name>
    <dbReference type="NCBI Taxonomy" id="1745969"/>
    <lineage>
        <taxon>Eukaryota</taxon>
        <taxon>Fungi</taxon>
        <taxon>Dikarya</taxon>
        <taxon>Basidiomycota</taxon>
        <taxon>Agaricomycotina</taxon>
        <taxon>Agaricomycetes</taxon>
        <taxon>Agaricomycetidae</taxon>
        <taxon>Agaricales</taxon>
        <taxon>Marasmiineae</taxon>
        <taxon>Mycenaceae</taxon>
        <taxon>Mycena</taxon>
    </lineage>
</organism>
<protein>
    <submittedName>
        <fullName evidence="2">Uncharacterized protein</fullName>
    </submittedName>
</protein>
<accession>A0AAD6SL64</accession>
<dbReference type="EMBL" id="JARJCM010000106">
    <property type="protein sequence ID" value="KAJ7028991.1"/>
    <property type="molecule type" value="Genomic_DNA"/>
</dbReference>
<gene>
    <name evidence="2" type="ORF">C8F04DRAFT_1188093</name>
</gene>
<proteinExistence type="predicted"/>
<comment type="caution">
    <text evidence="2">The sequence shown here is derived from an EMBL/GenBank/DDBJ whole genome shotgun (WGS) entry which is preliminary data.</text>
</comment>
<evidence type="ECO:0000313" key="2">
    <source>
        <dbReference type="EMBL" id="KAJ7028991.1"/>
    </source>
</evidence>